<evidence type="ECO:0000313" key="2">
    <source>
        <dbReference type="WBParaSite" id="JU765_v2.g16884.t1"/>
    </source>
</evidence>
<proteinExistence type="predicted"/>
<protein>
    <submittedName>
        <fullName evidence="2">Putative rRNA methyltransferase</fullName>
    </submittedName>
</protein>
<accession>A0AC34QJA9</accession>
<dbReference type="Proteomes" id="UP000887576">
    <property type="component" value="Unplaced"/>
</dbReference>
<name>A0AC34QJA9_9BILA</name>
<dbReference type="WBParaSite" id="JU765_v2.g16884.t1">
    <property type="protein sequence ID" value="JU765_v2.g16884.t1"/>
    <property type="gene ID" value="JU765_v2.g16884"/>
</dbReference>
<organism evidence="1 2">
    <name type="scientific">Panagrolaimus sp. JU765</name>
    <dbReference type="NCBI Taxonomy" id="591449"/>
    <lineage>
        <taxon>Eukaryota</taxon>
        <taxon>Metazoa</taxon>
        <taxon>Ecdysozoa</taxon>
        <taxon>Nematoda</taxon>
        <taxon>Chromadorea</taxon>
        <taxon>Rhabditida</taxon>
        <taxon>Tylenchina</taxon>
        <taxon>Panagrolaimomorpha</taxon>
        <taxon>Panagrolaimoidea</taxon>
        <taxon>Panagrolaimidae</taxon>
        <taxon>Panagrolaimus</taxon>
    </lineage>
</organism>
<sequence>MGKKAKVGKARRDKYYHLAKEAGFRSRAAFKLIQLNKRFEFLQSARAVVDLCAAPGGWMQVATQNMPVSSLCIGVDLVPIKPIKNCISLQGDITEEKTRQAIKKELHTWDADVVLHDGAPNVGLNWAHDAFQQNCLTLSALKLATQILRKNGVFVTKVFRSNDYLALVENFKKLFMKVHVWKPAASRMESAEIFIVCEKYLKPQKVDPELLDPRKVFKSSSLTNLEKANPNAMIQPLKKQKKQKAVGYEDGGLAVYSELPAEIFLTQPTFMELLAKASKVILTDELKQHPLTTDEIVEVCRDIKVYGPREIRKLLKWRLKILEERKAAEPKEPEVELTPEQLEQKEIDEINQLIADATQEEKAKLKRKKRKMLKAKAEREKRNKLQMDADLISPVVEVDSEIFSLSKIQRQLERKLKKKEALAAVGLKDDSDASDDELSDKENEEVFPDDDDEKDIDSDDCEVYENEDENLIDEVEEALSAPQGNDGFTTDDRKRKQTDEWFEELNDIVGSDDEEDDVDAIEKHMKRTVSKDVLHKNTVAFEDEPKKKRANKEGETLFDSEEEVYRSDEEYDQDDPRAAKRKAEKKEPPTKKIKLTPVELAMGEKLIYSSKTRRDLEDWGWNRYTSNDDGLPDWFVDDEKKHCCPVLPVERERVKHYEERQKDLNVRSVKKVVEAKMRKKRRQMRRLEKAKKRAEGVLASEEMEHTEKMNELKKIYKQANKKEKKKVTLQVVTKGKKGSFAKPKGRYKLVDKRLKKDARNTKISTKKGKGKKH</sequence>
<reference evidence="2" key="1">
    <citation type="submission" date="2022-11" db="UniProtKB">
        <authorList>
            <consortium name="WormBaseParasite"/>
        </authorList>
    </citation>
    <scope>IDENTIFICATION</scope>
</reference>
<evidence type="ECO:0000313" key="1">
    <source>
        <dbReference type="Proteomes" id="UP000887576"/>
    </source>
</evidence>